<name>A0ABR1FCJ3_9ASCO</name>
<keyword evidence="6" id="KW-1185">Reference proteome</keyword>
<evidence type="ECO:0000256" key="1">
    <source>
        <dbReference type="ARBA" id="ARBA00004123"/>
    </source>
</evidence>
<dbReference type="RefSeq" id="XP_064770583.1">
    <property type="nucleotide sequence ID" value="XM_064914392.1"/>
</dbReference>
<dbReference type="Pfam" id="PF10187">
    <property type="entry name" value="FAM192A_Fyv6_N"/>
    <property type="match status" value="1"/>
</dbReference>
<dbReference type="EMBL" id="JBBJBU010000001">
    <property type="protein sequence ID" value="KAK7207550.1"/>
    <property type="molecule type" value="Genomic_DNA"/>
</dbReference>
<dbReference type="InterPro" id="IPR039845">
    <property type="entry name" value="FAM192A"/>
</dbReference>
<feature type="compositionally biased region" description="Basic and acidic residues" evidence="3">
    <location>
        <begin position="44"/>
        <end position="55"/>
    </location>
</feature>
<keyword evidence="2" id="KW-0539">Nucleus</keyword>
<dbReference type="Proteomes" id="UP001498771">
    <property type="component" value="Unassembled WGS sequence"/>
</dbReference>
<dbReference type="PANTHER" id="PTHR13495">
    <property type="entry name" value="NEFA-INTERACTING NUCLEAR PROTEIN NIP30"/>
    <property type="match status" value="1"/>
</dbReference>
<proteinExistence type="predicted"/>
<comment type="caution">
    <text evidence="5">The sequence shown here is derived from an EMBL/GenBank/DDBJ whole genome shotgun (WGS) entry which is preliminary data.</text>
</comment>
<evidence type="ECO:0000256" key="3">
    <source>
        <dbReference type="SAM" id="MobiDB-lite"/>
    </source>
</evidence>
<evidence type="ECO:0000313" key="5">
    <source>
        <dbReference type="EMBL" id="KAK7207550.1"/>
    </source>
</evidence>
<feature type="domain" description="FAM192A/Fyv6 N-terminal" evidence="4">
    <location>
        <begin position="42"/>
        <end position="117"/>
    </location>
</feature>
<dbReference type="GeneID" id="90039904"/>
<sequence>MSSGFVSSSKGSATSSNNVPLGSSSSSSASSQSNPRAGLVPRQKPPEENADDRSLYEILQANKERKQAEFEAAAAERNQIHRLDEDEIEFLQSVAEKERRKEEMLKSDVDRQLREFRERQRAKASSGGSGRGSGSGSGSGKGGAKKGIEKEVEAEMKVGEDADEEKKVQSTGNPHLDALAAVGVDISAFQKKFVSSSSCPSSSSQKATTTSTPTEDTPKKRTLEPEDSAADAKSTSTQQPPAKKHASAIDKLLARKKSGTGKLAKLGGVVVKKKSS</sequence>
<feature type="region of interest" description="Disordered" evidence="3">
    <location>
        <begin position="1"/>
        <end position="173"/>
    </location>
</feature>
<feature type="region of interest" description="Disordered" evidence="3">
    <location>
        <begin position="193"/>
        <end position="257"/>
    </location>
</feature>
<comment type="subcellular location">
    <subcellularLocation>
        <location evidence="1">Nucleus</location>
    </subcellularLocation>
</comment>
<feature type="compositionally biased region" description="Low complexity" evidence="3">
    <location>
        <begin position="195"/>
        <end position="215"/>
    </location>
</feature>
<organism evidence="5 6">
    <name type="scientific">Myxozyma melibiosi</name>
    <dbReference type="NCBI Taxonomy" id="54550"/>
    <lineage>
        <taxon>Eukaryota</taxon>
        <taxon>Fungi</taxon>
        <taxon>Dikarya</taxon>
        <taxon>Ascomycota</taxon>
        <taxon>Saccharomycotina</taxon>
        <taxon>Lipomycetes</taxon>
        <taxon>Lipomycetales</taxon>
        <taxon>Lipomycetaceae</taxon>
        <taxon>Myxozyma</taxon>
    </lineage>
</organism>
<evidence type="ECO:0000259" key="4">
    <source>
        <dbReference type="Pfam" id="PF10187"/>
    </source>
</evidence>
<feature type="compositionally biased region" description="Gly residues" evidence="3">
    <location>
        <begin position="127"/>
        <end position="142"/>
    </location>
</feature>
<gene>
    <name evidence="5" type="ORF">BZA70DRAFT_292898</name>
</gene>
<feature type="compositionally biased region" description="Basic and acidic residues" evidence="3">
    <location>
        <begin position="95"/>
        <end position="121"/>
    </location>
</feature>
<accession>A0ABR1FCJ3</accession>
<evidence type="ECO:0000313" key="6">
    <source>
        <dbReference type="Proteomes" id="UP001498771"/>
    </source>
</evidence>
<feature type="compositionally biased region" description="Basic and acidic residues" evidence="3">
    <location>
        <begin position="146"/>
        <end position="168"/>
    </location>
</feature>
<protein>
    <submittedName>
        <fullName evidence="5">N-terminal domain of NEFA-interacting nuclear protein NIP30-domain-containing protein</fullName>
    </submittedName>
</protein>
<evidence type="ECO:0000256" key="2">
    <source>
        <dbReference type="ARBA" id="ARBA00023242"/>
    </source>
</evidence>
<feature type="compositionally biased region" description="Low complexity" evidence="3">
    <location>
        <begin position="1"/>
        <end position="34"/>
    </location>
</feature>
<dbReference type="InterPro" id="IPR019331">
    <property type="entry name" value="FAM192A/Fyv6_N"/>
</dbReference>
<reference evidence="5 6" key="1">
    <citation type="submission" date="2024-03" db="EMBL/GenBank/DDBJ databases">
        <title>Genome-scale model development and genomic sequencing of the oleaginous clade Lipomyces.</title>
        <authorList>
            <consortium name="Lawrence Berkeley National Laboratory"/>
            <person name="Czajka J.J."/>
            <person name="Han Y."/>
            <person name="Kim J."/>
            <person name="Mondo S.J."/>
            <person name="Hofstad B.A."/>
            <person name="Robles A."/>
            <person name="Haridas S."/>
            <person name="Riley R."/>
            <person name="LaButti K."/>
            <person name="Pangilinan J."/>
            <person name="Andreopoulos W."/>
            <person name="Lipzen A."/>
            <person name="Yan J."/>
            <person name="Wang M."/>
            <person name="Ng V."/>
            <person name="Grigoriev I.V."/>
            <person name="Spatafora J.W."/>
            <person name="Magnuson J.K."/>
            <person name="Baker S.E."/>
            <person name="Pomraning K.R."/>
        </authorList>
    </citation>
    <scope>NUCLEOTIDE SEQUENCE [LARGE SCALE GENOMIC DNA]</scope>
    <source>
        <strain evidence="5 6">Phaff 52-87</strain>
    </source>
</reference>
<dbReference type="PANTHER" id="PTHR13495:SF0">
    <property type="entry name" value="PSME3-INTERACTING PROTEIN"/>
    <property type="match status" value="1"/>
</dbReference>